<evidence type="ECO:0000256" key="1">
    <source>
        <dbReference type="SAM" id="MobiDB-lite"/>
    </source>
</evidence>
<sequence length="69" mass="7414">MGLSLTPNQPTLKVVQQAYPSHLGPPVKLLISPLHPWTRPKSTSSTPSFSSGRTKSTLAPSSEGWPSIF</sequence>
<gene>
    <name evidence="2" type="ORF">RSOL_494510</name>
</gene>
<name>X8JP31_9AGAM</name>
<comment type="caution">
    <text evidence="2">The sequence shown here is derived from an EMBL/GenBank/DDBJ whole genome shotgun (WGS) entry which is preliminary data.</text>
</comment>
<proteinExistence type="predicted"/>
<protein>
    <submittedName>
        <fullName evidence="2">Uncharacterized protein</fullName>
    </submittedName>
</protein>
<evidence type="ECO:0000313" key="2">
    <source>
        <dbReference type="EMBL" id="EUC64926.1"/>
    </source>
</evidence>
<reference evidence="3" key="1">
    <citation type="journal article" date="2014" name="Genome Announc.">
        <title>Draft genome sequence of the plant-pathogenic soil fungus Rhizoctonia solani anastomosis group 3 strain Rhs1AP.</title>
        <authorList>
            <person name="Cubeta M.A."/>
            <person name="Thomas E."/>
            <person name="Dean R.A."/>
            <person name="Jabaji S."/>
            <person name="Neate S.M."/>
            <person name="Tavantzis S."/>
            <person name="Toda T."/>
            <person name="Vilgalys R."/>
            <person name="Bharathan N."/>
            <person name="Fedorova-Abrams N."/>
            <person name="Pakala S.B."/>
            <person name="Pakala S.M."/>
            <person name="Zafar N."/>
            <person name="Joardar V."/>
            <person name="Losada L."/>
            <person name="Nierman W.C."/>
        </authorList>
    </citation>
    <scope>NUCLEOTIDE SEQUENCE [LARGE SCALE GENOMIC DNA]</scope>
    <source>
        <strain evidence="3">AG-3</strain>
    </source>
</reference>
<accession>X8JP31</accession>
<dbReference type="Proteomes" id="UP000030108">
    <property type="component" value="Unassembled WGS sequence"/>
</dbReference>
<organism evidence="2 3">
    <name type="scientific">Rhizoctonia solani AG-3 Rhs1AP</name>
    <dbReference type="NCBI Taxonomy" id="1086054"/>
    <lineage>
        <taxon>Eukaryota</taxon>
        <taxon>Fungi</taxon>
        <taxon>Dikarya</taxon>
        <taxon>Basidiomycota</taxon>
        <taxon>Agaricomycotina</taxon>
        <taxon>Agaricomycetes</taxon>
        <taxon>Cantharellales</taxon>
        <taxon>Ceratobasidiaceae</taxon>
        <taxon>Rhizoctonia</taxon>
    </lineage>
</organism>
<dbReference type="EMBL" id="JATN01000312">
    <property type="protein sequence ID" value="EUC64926.1"/>
    <property type="molecule type" value="Genomic_DNA"/>
</dbReference>
<dbReference type="AlphaFoldDB" id="X8JP31"/>
<feature type="compositionally biased region" description="Low complexity" evidence="1">
    <location>
        <begin position="39"/>
        <end position="56"/>
    </location>
</feature>
<evidence type="ECO:0000313" key="3">
    <source>
        <dbReference type="Proteomes" id="UP000030108"/>
    </source>
</evidence>
<feature type="region of interest" description="Disordered" evidence="1">
    <location>
        <begin position="34"/>
        <end position="69"/>
    </location>
</feature>